<dbReference type="AlphaFoldDB" id="A0A4P9YJ28"/>
<proteinExistence type="predicted"/>
<accession>A0A4P9YJ28</accession>
<evidence type="ECO:0000313" key="2">
    <source>
        <dbReference type="Proteomes" id="UP000281549"/>
    </source>
</evidence>
<protein>
    <submittedName>
        <fullName evidence="1">Uncharacterized protein</fullName>
    </submittedName>
</protein>
<gene>
    <name evidence="1" type="ORF">ROZALSC1DRAFT_29946</name>
</gene>
<dbReference type="Proteomes" id="UP000281549">
    <property type="component" value="Unassembled WGS sequence"/>
</dbReference>
<reference evidence="2" key="1">
    <citation type="journal article" date="2018" name="Nat. Microbiol.">
        <title>Leveraging single-cell genomics to expand the fungal tree of life.</title>
        <authorList>
            <person name="Ahrendt S.R."/>
            <person name="Quandt C.A."/>
            <person name="Ciobanu D."/>
            <person name="Clum A."/>
            <person name="Salamov A."/>
            <person name="Andreopoulos B."/>
            <person name="Cheng J.F."/>
            <person name="Woyke T."/>
            <person name="Pelin A."/>
            <person name="Henrissat B."/>
            <person name="Reynolds N.K."/>
            <person name="Benny G.L."/>
            <person name="Smith M.E."/>
            <person name="James T.Y."/>
            <person name="Grigoriev I.V."/>
        </authorList>
    </citation>
    <scope>NUCLEOTIDE SEQUENCE [LARGE SCALE GENOMIC DNA]</scope>
    <source>
        <strain evidence="2">CSF55</strain>
    </source>
</reference>
<evidence type="ECO:0000313" key="1">
    <source>
        <dbReference type="EMBL" id="RKP18360.1"/>
    </source>
</evidence>
<organism evidence="1 2">
    <name type="scientific">Rozella allomycis (strain CSF55)</name>
    <dbReference type="NCBI Taxonomy" id="988480"/>
    <lineage>
        <taxon>Eukaryota</taxon>
        <taxon>Fungi</taxon>
        <taxon>Fungi incertae sedis</taxon>
        <taxon>Cryptomycota</taxon>
        <taxon>Cryptomycota incertae sedis</taxon>
        <taxon>Rozella</taxon>
    </lineage>
</organism>
<sequence length="257" mass="30160">MDKEDLSELFHILRFNALACKMVSKCLFSILFCKTLNLWTQGMPKIVDCVSNEFPLKTKFSPERQLKLRLLNLIEDIQISIKIGLEENVVHERLDSVHEQCQSLVLCLESLKKIKEKEYHPDKLHCMKEGSEKINESNLTESIDEIDSENEIQIKRNESNDIEDLNAILKPPIPVLVSQNEEQIHRLETIPKLTRQERIAKAREERQEELKKQELLSLNMDIVRELKMSQFSKIRTRLAERRIFRKQSLGEISLQVQ</sequence>
<name>A0A4P9YJ28_ROZAC</name>
<dbReference type="EMBL" id="ML005483">
    <property type="protein sequence ID" value="RKP18360.1"/>
    <property type="molecule type" value="Genomic_DNA"/>
</dbReference>